<name>A0A932MP08_UNCTE</name>
<feature type="non-terminal residue" evidence="2">
    <location>
        <position position="1"/>
    </location>
</feature>
<evidence type="ECO:0000313" key="2">
    <source>
        <dbReference type="EMBL" id="MBI3129265.1"/>
    </source>
</evidence>
<dbReference type="Pfam" id="PF19278">
    <property type="entry name" value="Hydant_A_C"/>
    <property type="match status" value="1"/>
</dbReference>
<dbReference type="InterPro" id="IPR049517">
    <property type="entry name" value="ACX-like_C"/>
</dbReference>
<accession>A0A932MP08</accession>
<dbReference type="InterPro" id="IPR045079">
    <property type="entry name" value="Oxoprolinase-like"/>
</dbReference>
<dbReference type="Proteomes" id="UP000782312">
    <property type="component" value="Unassembled WGS sequence"/>
</dbReference>
<gene>
    <name evidence="2" type="ORF">HYZ11_16780</name>
</gene>
<dbReference type="PANTHER" id="PTHR11365">
    <property type="entry name" value="5-OXOPROLINASE RELATED"/>
    <property type="match status" value="1"/>
</dbReference>
<comment type="caution">
    <text evidence="2">The sequence shown here is derived from an EMBL/GenBank/DDBJ whole genome shotgun (WGS) entry which is preliminary data.</text>
</comment>
<evidence type="ECO:0000259" key="1">
    <source>
        <dbReference type="Pfam" id="PF19278"/>
    </source>
</evidence>
<sequence>ADVVKDYGRTVLLPASSSPGALEKLFKPLTDRARRELREEGFPRPLVERMADLRYQGQSYEITVPMKGRGGGKGEGGLRRRFDALHQARFGTSNPERPAEIVTLRVRAIGKVESPPAARAPSGGRDGARARLGHAPMIFEGKKVRGALYERALLRAGDRFRGPALVSEFSATTVLPPGWTCRVDGRGNLVCEGAQ</sequence>
<dbReference type="GO" id="GO:0006749">
    <property type="term" value="P:glutathione metabolic process"/>
    <property type="evidence" value="ECO:0007669"/>
    <property type="project" value="TreeGrafter"/>
</dbReference>
<proteinExistence type="predicted"/>
<organism evidence="2 3">
    <name type="scientific">Tectimicrobiota bacterium</name>
    <dbReference type="NCBI Taxonomy" id="2528274"/>
    <lineage>
        <taxon>Bacteria</taxon>
        <taxon>Pseudomonadati</taxon>
        <taxon>Nitrospinota/Tectimicrobiota group</taxon>
        <taxon>Candidatus Tectimicrobiota</taxon>
    </lineage>
</organism>
<evidence type="ECO:0000313" key="3">
    <source>
        <dbReference type="Proteomes" id="UP000782312"/>
    </source>
</evidence>
<dbReference type="EMBL" id="JACPUR010000039">
    <property type="protein sequence ID" value="MBI3129265.1"/>
    <property type="molecule type" value="Genomic_DNA"/>
</dbReference>
<dbReference type="GO" id="GO:0005829">
    <property type="term" value="C:cytosol"/>
    <property type="evidence" value="ECO:0007669"/>
    <property type="project" value="TreeGrafter"/>
</dbReference>
<feature type="domain" description="Acetophenone carboxylase-like C-terminal" evidence="1">
    <location>
        <begin position="21"/>
        <end position="185"/>
    </location>
</feature>
<dbReference type="GO" id="GO:0017168">
    <property type="term" value="F:5-oxoprolinase (ATP-hydrolyzing) activity"/>
    <property type="evidence" value="ECO:0007669"/>
    <property type="project" value="TreeGrafter"/>
</dbReference>
<dbReference type="AlphaFoldDB" id="A0A932MP08"/>
<dbReference type="PANTHER" id="PTHR11365:SF23">
    <property type="entry name" value="HYPOTHETICAL 5-OXOPROLINASE (EUROFUNG)-RELATED"/>
    <property type="match status" value="1"/>
</dbReference>
<reference evidence="2" key="1">
    <citation type="submission" date="2020-07" db="EMBL/GenBank/DDBJ databases">
        <title>Huge and variable diversity of episymbiotic CPR bacteria and DPANN archaea in groundwater ecosystems.</title>
        <authorList>
            <person name="He C.Y."/>
            <person name="Keren R."/>
            <person name="Whittaker M."/>
            <person name="Farag I.F."/>
            <person name="Doudna J."/>
            <person name="Cate J.H.D."/>
            <person name="Banfield J.F."/>
        </authorList>
    </citation>
    <scope>NUCLEOTIDE SEQUENCE</scope>
    <source>
        <strain evidence="2">NC_groundwater_763_Ag_S-0.2um_68_21</strain>
    </source>
</reference>
<protein>
    <submittedName>
        <fullName evidence="2">Hydantoinase/oxoprolinase family protein</fullName>
    </submittedName>
</protein>